<dbReference type="Gene3D" id="2.60.11.10">
    <property type="entry name" value="Cytochrome c oxidase, subunit Vb"/>
    <property type="match status" value="1"/>
</dbReference>
<comment type="caution">
    <text evidence="5">The sequence shown here is derived from an EMBL/GenBank/DDBJ whole genome shotgun (WGS) entry which is preliminary data.</text>
</comment>
<feature type="binding site" evidence="4">
    <location>
        <position position="177"/>
    </location>
    <ligand>
        <name>Zn(2+)</name>
        <dbReference type="ChEBI" id="CHEBI:29105"/>
    </ligand>
</feature>
<keyword evidence="2 4" id="KW-0862">Zinc</keyword>
<gene>
    <name evidence="5" type="ORF">CBR_g30236</name>
</gene>
<organism evidence="5 6">
    <name type="scientific">Chara braunii</name>
    <name type="common">Braun's stonewort</name>
    <dbReference type="NCBI Taxonomy" id="69332"/>
    <lineage>
        <taxon>Eukaryota</taxon>
        <taxon>Viridiplantae</taxon>
        <taxon>Streptophyta</taxon>
        <taxon>Charophyceae</taxon>
        <taxon>Charales</taxon>
        <taxon>Characeae</taxon>
        <taxon>Chara</taxon>
    </lineage>
</organism>
<name>A0A388LCG4_CHABU</name>
<dbReference type="InterPro" id="IPR002124">
    <property type="entry name" value="Cyt_c_oxidase_su5b"/>
</dbReference>
<feature type="binding site" evidence="4">
    <location>
        <position position="159"/>
    </location>
    <ligand>
        <name>Zn(2+)</name>
        <dbReference type="ChEBI" id="CHEBI:29105"/>
    </ligand>
</feature>
<dbReference type="SUPFAM" id="SSF57802">
    <property type="entry name" value="Rubredoxin-like"/>
    <property type="match status" value="1"/>
</dbReference>
<dbReference type="Gramene" id="GBG79974">
    <property type="protein sequence ID" value="GBG79974"/>
    <property type="gene ID" value="CBR_g30236"/>
</dbReference>
<protein>
    <submittedName>
        <fullName evidence="5">Uncharacterized protein</fullName>
    </submittedName>
</protein>
<dbReference type="EMBL" id="BFEA01000333">
    <property type="protein sequence ID" value="GBG79974.1"/>
    <property type="molecule type" value="Genomic_DNA"/>
</dbReference>
<keyword evidence="6" id="KW-1185">Reference proteome</keyword>
<dbReference type="GO" id="GO:0045277">
    <property type="term" value="C:respiratory chain complex IV"/>
    <property type="evidence" value="ECO:0007669"/>
    <property type="project" value="InterPro"/>
</dbReference>
<evidence type="ECO:0000256" key="4">
    <source>
        <dbReference type="PIRSR" id="PIRSR602124-2"/>
    </source>
</evidence>
<feature type="binding site" evidence="4">
    <location>
        <position position="174"/>
    </location>
    <ligand>
        <name>Zn(2+)</name>
        <dbReference type="ChEBI" id="CHEBI:29105"/>
    </ligand>
</feature>
<dbReference type="InterPro" id="IPR036972">
    <property type="entry name" value="Cyt_c_oxidase_su5b_sf"/>
</dbReference>
<dbReference type="PANTHER" id="PTHR10122">
    <property type="entry name" value="CYTOCHROME C OXIDASE SUBUNIT 5B, MITOCHONDRIAL"/>
    <property type="match status" value="1"/>
</dbReference>
<evidence type="ECO:0000256" key="3">
    <source>
        <dbReference type="ARBA" id="ARBA00061018"/>
    </source>
</evidence>
<accession>A0A388LCG4</accession>
<dbReference type="PROSITE" id="PS51359">
    <property type="entry name" value="COX5B_2"/>
    <property type="match status" value="1"/>
</dbReference>
<dbReference type="OrthoDB" id="10249250at2759"/>
<dbReference type="GO" id="GO:0006123">
    <property type="term" value="P:mitochondrial electron transport, cytochrome c to oxygen"/>
    <property type="evidence" value="ECO:0007669"/>
    <property type="project" value="InterPro"/>
</dbReference>
<dbReference type="GO" id="GO:0046872">
    <property type="term" value="F:metal ion binding"/>
    <property type="evidence" value="ECO:0007669"/>
    <property type="project" value="UniProtKB-KW"/>
</dbReference>
<keyword evidence="1 4" id="KW-0479">Metal-binding</keyword>
<dbReference type="GO" id="GO:0005740">
    <property type="term" value="C:mitochondrial envelope"/>
    <property type="evidence" value="ECO:0007669"/>
    <property type="project" value="InterPro"/>
</dbReference>
<evidence type="ECO:0000256" key="1">
    <source>
        <dbReference type="ARBA" id="ARBA00022723"/>
    </source>
</evidence>
<sequence>MSRAGLIKLRGVVSRILAAGPRGAAVTVPPPVPFSQLSAATGVSSRSAGGRVVSTSAIGCHARAFSTAGIGGHSLRTGGCCLAAVVADSAAASDVSKQIEREVTGLEREELEGEVTGRKRFDLEPPRGPFGTKEAPAIIESKLDRRIVGCSGGVGEEEHDVVWFELRQGQNYECPVCSQVFQLKTIPDVGGGGH</sequence>
<dbReference type="FunFam" id="2.60.11.10:FF:000002">
    <property type="entry name" value="Cytochrome c oxidase subunit Vb"/>
    <property type="match status" value="1"/>
</dbReference>
<dbReference type="Proteomes" id="UP000265515">
    <property type="component" value="Unassembled WGS sequence"/>
</dbReference>
<dbReference type="PANTHER" id="PTHR10122:SF0">
    <property type="entry name" value="CYTOCHROME C OXIDASE SUBUNIT 5B, ISOFORM A-RELATED"/>
    <property type="match status" value="1"/>
</dbReference>
<reference evidence="5 6" key="1">
    <citation type="journal article" date="2018" name="Cell">
        <title>The Chara Genome: Secondary Complexity and Implications for Plant Terrestrialization.</title>
        <authorList>
            <person name="Nishiyama T."/>
            <person name="Sakayama H."/>
            <person name="Vries J.D."/>
            <person name="Buschmann H."/>
            <person name="Saint-Marcoux D."/>
            <person name="Ullrich K.K."/>
            <person name="Haas F.B."/>
            <person name="Vanderstraeten L."/>
            <person name="Becker D."/>
            <person name="Lang D."/>
            <person name="Vosolsobe S."/>
            <person name="Rombauts S."/>
            <person name="Wilhelmsson P.K.I."/>
            <person name="Janitza P."/>
            <person name="Kern R."/>
            <person name="Heyl A."/>
            <person name="Rumpler F."/>
            <person name="Villalobos L.I.A.C."/>
            <person name="Clay J.M."/>
            <person name="Skokan R."/>
            <person name="Toyoda A."/>
            <person name="Suzuki Y."/>
            <person name="Kagoshima H."/>
            <person name="Schijlen E."/>
            <person name="Tajeshwar N."/>
            <person name="Catarino B."/>
            <person name="Hetherington A.J."/>
            <person name="Saltykova A."/>
            <person name="Bonnot C."/>
            <person name="Breuninger H."/>
            <person name="Symeonidi A."/>
            <person name="Radhakrishnan G.V."/>
            <person name="Van Nieuwerburgh F."/>
            <person name="Deforce D."/>
            <person name="Chang C."/>
            <person name="Karol K.G."/>
            <person name="Hedrich R."/>
            <person name="Ulvskov P."/>
            <person name="Glockner G."/>
            <person name="Delwiche C.F."/>
            <person name="Petrasek J."/>
            <person name="Van de Peer Y."/>
            <person name="Friml J."/>
            <person name="Beilby M."/>
            <person name="Dolan L."/>
            <person name="Kohara Y."/>
            <person name="Sugano S."/>
            <person name="Fujiyama A."/>
            <person name="Delaux P.-M."/>
            <person name="Quint M."/>
            <person name="TheiBen G."/>
            <person name="Hagemann M."/>
            <person name="Harholt J."/>
            <person name="Dunand C."/>
            <person name="Zachgo S."/>
            <person name="Langdale J."/>
            <person name="Maumus F."/>
            <person name="Straeten D.V.D."/>
            <person name="Gould S.B."/>
            <person name="Rensing S.A."/>
        </authorList>
    </citation>
    <scope>NUCLEOTIDE SEQUENCE [LARGE SCALE GENOMIC DNA]</scope>
    <source>
        <strain evidence="5 6">S276</strain>
    </source>
</reference>
<comment type="similarity">
    <text evidence="3">Belongs to the cytochrome c oxidase subunit 5B (TC 3.D.4.11) family.</text>
</comment>
<feature type="binding site" evidence="4">
    <location>
        <position position="150"/>
    </location>
    <ligand>
        <name>Zn(2+)</name>
        <dbReference type="ChEBI" id="CHEBI:29105"/>
    </ligand>
</feature>
<evidence type="ECO:0000256" key="2">
    <source>
        <dbReference type="ARBA" id="ARBA00022833"/>
    </source>
</evidence>
<proteinExistence type="inferred from homology"/>
<evidence type="ECO:0000313" key="5">
    <source>
        <dbReference type="EMBL" id="GBG79974.1"/>
    </source>
</evidence>
<dbReference type="STRING" id="69332.A0A388LCG4"/>
<evidence type="ECO:0000313" key="6">
    <source>
        <dbReference type="Proteomes" id="UP000265515"/>
    </source>
</evidence>
<dbReference type="AlphaFoldDB" id="A0A388LCG4"/>
<dbReference type="Pfam" id="PF01215">
    <property type="entry name" value="COX5B"/>
    <property type="match status" value="1"/>
</dbReference>